<organism evidence="1 2">
    <name type="scientific">Chaetomium tenue</name>
    <dbReference type="NCBI Taxonomy" id="1854479"/>
    <lineage>
        <taxon>Eukaryota</taxon>
        <taxon>Fungi</taxon>
        <taxon>Dikarya</taxon>
        <taxon>Ascomycota</taxon>
        <taxon>Pezizomycotina</taxon>
        <taxon>Sordariomycetes</taxon>
        <taxon>Sordariomycetidae</taxon>
        <taxon>Sordariales</taxon>
        <taxon>Chaetomiaceae</taxon>
        <taxon>Chaetomium</taxon>
    </lineage>
</organism>
<accession>A0ACB7NVM4</accession>
<comment type="caution">
    <text evidence="1">The sequence shown here is derived from an EMBL/GenBank/DDBJ whole genome shotgun (WGS) entry which is preliminary data.</text>
</comment>
<dbReference type="Proteomes" id="UP000724584">
    <property type="component" value="Unassembled WGS sequence"/>
</dbReference>
<reference evidence="1 2" key="1">
    <citation type="journal article" date="2021" name="Nat. Commun.">
        <title>Genetic determinants of endophytism in the Arabidopsis root mycobiome.</title>
        <authorList>
            <person name="Mesny F."/>
            <person name="Miyauchi S."/>
            <person name="Thiergart T."/>
            <person name="Pickel B."/>
            <person name="Atanasova L."/>
            <person name="Karlsson M."/>
            <person name="Huettel B."/>
            <person name="Barry K.W."/>
            <person name="Haridas S."/>
            <person name="Chen C."/>
            <person name="Bauer D."/>
            <person name="Andreopoulos W."/>
            <person name="Pangilinan J."/>
            <person name="LaButti K."/>
            <person name="Riley R."/>
            <person name="Lipzen A."/>
            <person name="Clum A."/>
            <person name="Drula E."/>
            <person name="Henrissat B."/>
            <person name="Kohler A."/>
            <person name="Grigoriev I.V."/>
            <person name="Martin F.M."/>
            <person name="Hacquard S."/>
        </authorList>
    </citation>
    <scope>NUCLEOTIDE SEQUENCE [LARGE SCALE GENOMIC DNA]</scope>
    <source>
        <strain evidence="1 2">MPI-SDFR-AT-0079</strain>
    </source>
</reference>
<proteinExistence type="predicted"/>
<evidence type="ECO:0000313" key="1">
    <source>
        <dbReference type="EMBL" id="KAH6617518.1"/>
    </source>
</evidence>
<keyword evidence="2" id="KW-1185">Reference proteome</keyword>
<dbReference type="EMBL" id="JAGIZQ010000007">
    <property type="protein sequence ID" value="KAH6617518.1"/>
    <property type="molecule type" value="Genomic_DNA"/>
</dbReference>
<name>A0ACB7NVM4_9PEZI</name>
<protein>
    <submittedName>
        <fullName evidence="1">Uncharacterized protein</fullName>
    </submittedName>
</protein>
<gene>
    <name evidence="1" type="ORF">F5144DRAFT_624198</name>
</gene>
<evidence type="ECO:0000313" key="2">
    <source>
        <dbReference type="Proteomes" id="UP000724584"/>
    </source>
</evidence>
<sequence length="819" mass="89025">MEDLDISPARDFSDSNLKPEPLRLPRRIHLGHQNDNLHSPSNHFHTDKPTLRKHRPNRTGGETTSLVRPTTSELAVLVAKFEMLGAAGDGNARASRQPANVALTGRRWHIWGLGVSKGFNGSHCDRRKAHSDHHTTAHAFTPATPYSEKTQVHDKKSLSEPRAYPRVTNPQGSLPASLFPGTRRRDHTTHCALPSWEHRPQWASGYQQTKEIQNKRPSVADLRRAFDPQQCRKSGGLSSASLPNTPNRTWPLSSGIPNGTISQSIVRGSRPQLRGQAHCRDAIDIACSPTRIPEPQNKSHARRRPQTPTIRQAEGKGLRANLIKELSRTMSRRNGGPKQDRSTDRTLINASSSSWSDSEPLLLSRTVSAEGRTICDWSDAGSQGTSPNKRMKQGAREPYVDSGDTLKVSTATTGEEPASYLQHWRTKGDRRSLKSSPSLPKIVQTTIAASTRSSIRQSSSPDTSSLIHHGVRPEALTRTQPHALYTGRSGDDTTGGASEAFGSDVANSTEPSPVKERIHLFENMGRPLNMQESAAPSSVDKVDEPPEIVVEGLHVEKRQTWQRRLASQTLRSVSLTGRRKVDATKGRSEPTSRIPILKRHGQASAAGVGLPQPPSSDAKREASFSFKATFRKISKSNKNFESRLPSATKPVSGFRATPSLELLNKTAKIAPRPIHKAHLNTKPIHAHESNGTPTEDHPAWANRPSHVNSSTGMTAGMSWGRRAAAAALDIGRRFKTQTQTQTRKTSTSGPSALSYTPSANTTPGSVVAGGNDGEYYGDKKVMGVALAAEDAEPEVRSHSPSGMAVGGMVPLGYGCDRGG</sequence>